<accession>A0A2G9WVM9</accession>
<reference evidence="4 5" key="1">
    <citation type="submission" date="2017-08" db="EMBL/GenBank/DDBJ databases">
        <title>Pleomorphomonas carboxidotrophicus sp. nov., a new mesophilic hydrogenogenic carboxidotroph.</title>
        <authorList>
            <person name="Esquivel-Elizondo S."/>
            <person name="Krajmalnik-Brown R."/>
            <person name="Maldonado J."/>
        </authorList>
    </citation>
    <scope>NUCLEOTIDE SEQUENCE [LARGE SCALE GENOMIC DNA]</scope>
    <source>
        <strain evidence="4 5">SVCO-16</strain>
    </source>
</reference>
<evidence type="ECO:0000313" key="5">
    <source>
        <dbReference type="Proteomes" id="UP000231070"/>
    </source>
</evidence>
<name>A0A2G9WVM9_9HYPH</name>
<dbReference type="AlphaFoldDB" id="A0A2G9WVM9"/>
<feature type="transmembrane region" description="Helical" evidence="3">
    <location>
        <begin position="80"/>
        <end position="101"/>
    </location>
</feature>
<comment type="similarity">
    <text evidence="1">Belongs to the bacterial AtpI family.</text>
</comment>
<organism evidence="4 5">
    <name type="scientific">Pleomorphomonas carboxyditropha</name>
    <dbReference type="NCBI Taxonomy" id="2023338"/>
    <lineage>
        <taxon>Bacteria</taxon>
        <taxon>Pseudomonadati</taxon>
        <taxon>Pseudomonadota</taxon>
        <taxon>Alphaproteobacteria</taxon>
        <taxon>Hyphomicrobiales</taxon>
        <taxon>Pleomorphomonadaceae</taxon>
        <taxon>Pleomorphomonas</taxon>
    </lineage>
</organism>
<keyword evidence="3" id="KW-1133">Transmembrane helix</keyword>
<proteinExistence type="inferred from homology"/>
<comment type="function">
    <text evidence="1">A possible function for this protein is to guide the assembly of the membrane sector of the ATPase enzyme complex.</text>
</comment>
<evidence type="ECO:0000256" key="1">
    <source>
        <dbReference type="PIRNR" id="PIRNR032126"/>
    </source>
</evidence>
<dbReference type="EMBL" id="NQVN01000008">
    <property type="protein sequence ID" value="PIO98766.1"/>
    <property type="molecule type" value="Genomic_DNA"/>
</dbReference>
<evidence type="ECO:0000256" key="2">
    <source>
        <dbReference type="SAM" id="MobiDB-lite"/>
    </source>
</evidence>
<dbReference type="GO" id="GO:0045259">
    <property type="term" value="C:proton-transporting ATP synthase complex"/>
    <property type="evidence" value="ECO:0007669"/>
    <property type="project" value="UniProtKB-UniRule"/>
</dbReference>
<feature type="transmembrane region" description="Helical" evidence="3">
    <location>
        <begin position="56"/>
        <end position="74"/>
    </location>
</feature>
<dbReference type="Pfam" id="PF09527">
    <property type="entry name" value="ATPase_gene1"/>
    <property type="match status" value="1"/>
</dbReference>
<dbReference type="InterPro" id="IPR032820">
    <property type="entry name" value="ATPase_put"/>
</dbReference>
<keyword evidence="5" id="KW-1185">Reference proteome</keyword>
<comment type="caution">
    <text evidence="4">The sequence shown here is derived from an EMBL/GenBank/DDBJ whole genome shotgun (WGS) entry which is preliminary data.</text>
</comment>
<evidence type="ECO:0000256" key="3">
    <source>
        <dbReference type="SAM" id="Phobius"/>
    </source>
</evidence>
<keyword evidence="1" id="KW-0375">Hydrogen ion transport</keyword>
<keyword evidence="3" id="KW-0812">Transmembrane</keyword>
<keyword evidence="1 3" id="KW-0472">Membrane</keyword>
<sequence>MPPMAQDDERLDDAGSDPRLKALGEKLAEARRAPSEPEGGGPQSSGLSGFGQAMKVGSEFVAGVIVGFVIGYTIDRLFGTTPWGMIVFLLLGFAAGTLNVMRAAGVAKDPFAAGPRSAPERTRDGED</sequence>
<keyword evidence="1" id="KW-0406">Ion transport</keyword>
<evidence type="ECO:0000313" key="4">
    <source>
        <dbReference type="EMBL" id="PIO98766.1"/>
    </source>
</evidence>
<dbReference type="OrthoDB" id="15401at2"/>
<protein>
    <recommendedName>
        <fullName evidence="1">ATP synthase protein I</fullName>
    </recommendedName>
</protein>
<keyword evidence="1" id="KW-0813">Transport</keyword>
<dbReference type="InterPro" id="IPR016989">
    <property type="entry name" value="Atp1_alphaprobac"/>
</dbReference>
<dbReference type="PIRSF" id="PIRSF032126">
    <property type="entry name" value="F0F1_ATP_synthase_subunit_I"/>
    <property type="match status" value="1"/>
</dbReference>
<gene>
    <name evidence="4" type="ORF">CJ014_13770</name>
</gene>
<feature type="region of interest" description="Disordered" evidence="2">
    <location>
        <begin position="1"/>
        <end position="49"/>
    </location>
</feature>
<dbReference type="Proteomes" id="UP000231070">
    <property type="component" value="Unassembled WGS sequence"/>
</dbReference>
<feature type="compositionally biased region" description="Basic and acidic residues" evidence="2">
    <location>
        <begin position="12"/>
        <end position="35"/>
    </location>
</feature>
<dbReference type="GO" id="GO:1902600">
    <property type="term" value="P:proton transmembrane transport"/>
    <property type="evidence" value="ECO:0007669"/>
    <property type="project" value="UniProtKB-KW"/>
</dbReference>